<feature type="region of interest" description="Disordered" evidence="9">
    <location>
        <begin position="872"/>
        <end position="931"/>
    </location>
</feature>
<comment type="caution">
    <text evidence="12">The sequence shown here is derived from an EMBL/GenBank/DDBJ whole genome shotgun (WGS) entry which is preliminary data.</text>
</comment>
<evidence type="ECO:0000256" key="2">
    <source>
        <dbReference type="ARBA" id="ARBA00022448"/>
    </source>
</evidence>
<keyword evidence="3 8" id="KW-0812">Transmembrane</keyword>
<feature type="transmembrane region" description="Helical" evidence="10">
    <location>
        <begin position="399"/>
        <end position="421"/>
    </location>
</feature>
<feature type="compositionally biased region" description="Basic and acidic residues" evidence="9">
    <location>
        <begin position="1141"/>
        <end position="1159"/>
    </location>
</feature>
<feature type="compositionally biased region" description="Basic and acidic residues" evidence="9">
    <location>
        <begin position="2203"/>
        <end position="2221"/>
    </location>
</feature>
<keyword evidence="7 8" id="KW-0407">Ion channel</keyword>
<feature type="compositionally biased region" description="Polar residues" evidence="9">
    <location>
        <begin position="1954"/>
        <end position="1984"/>
    </location>
</feature>
<dbReference type="PANTHER" id="PTHR11003:SF61">
    <property type="entry name" value="POTASSIUM CHANNEL DOMAIN-CONTAINING PROTEIN"/>
    <property type="match status" value="1"/>
</dbReference>
<evidence type="ECO:0000256" key="7">
    <source>
        <dbReference type="ARBA" id="ARBA00023303"/>
    </source>
</evidence>
<reference evidence="12" key="1">
    <citation type="submission" date="2020-10" db="EMBL/GenBank/DDBJ databases">
        <authorList>
            <person name="Kikuchi T."/>
        </authorList>
    </citation>
    <scope>NUCLEOTIDE SEQUENCE</scope>
    <source>
        <strain evidence="12">NKZ352</strain>
    </source>
</reference>
<dbReference type="GO" id="GO:0005886">
    <property type="term" value="C:plasma membrane"/>
    <property type="evidence" value="ECO:0007669"/>
    <property type="project" value="TreeGrafter"/>
</dbReference>
<dbReference type="OrthoDB" id="297496at2759"/>
<evidence type="ECO:0000259" key="11">
    <source>
        <dbReference type="Pfam" id="PF07885"/>
    </source>
</evidence>
<keyword evidence="4 10" id="KW-1133">Transmembrane helix</keyword>
<proteinExistence type="inferred from homology"/>
<comment type="subcellular location">
    <subcellularLocation>
        <location evidence="1">Membrane</location>
        <topology evidence="1">Multi-pass membrane protein</topology>
    </subcellularLocation>
</comment>
<accession>A0A8S1HNB3</accession>
<dbReference type="PANTHER" id="PTHR11003">
    <property type="entry name" value="POTASSIUM CHANNEL, SUBFAMILY K"/>
    <property type="match status" value="1"/>
</dbReference>
<evidence type="ECO:0000313" key="13">
    <source>
        <dbReference type="Proteomes" id="UP000835052"/>
    </source>
</evidence>
<feature type="region of interest" description="Disordered" evidence="9">
    <location>
        <begin position="1309"/>
        <end position="1333"/>
    </location>
</feature>
<dbReference type="Proteomes" id="UP000835052">
    <property type="component" value="Unassembled WGS sequence"/>
</dbReference>
<evidence type="ECO:0000256" key="5">
    <source>
        <dbReference type="ARBA" id="ARBA00023065"/>
    </source>
</evidence>
<keyword evidence="5 8" id="KW-0406">Ion transport</keyword>
<feature type="compositionally biased region" description="Acidic residues" evidence="9">
    <location>
        <begin position="961"/>
        <end position="973"/>
    </location>
</feature>
<evidence type="ECO:0000256" key="8">
    <source>
        <dbReference type="RuleBase" id="RU003857"/>
    </source>
</evidence>
<dbReference type="SUPFAM" id="SSF81324">
    <property type="entry name" value="Voltage-gated potassium channels"/>
    <property type="match status" value="2"/>
</dbReference>
<evidence type="ECO:0000313" key="12">
    <source>
        <dbReference type="EMBL" id="CAD6197968.1"/>
    </source>
</evidence>
<keyword evidence="13" id="KW-1185">Reference proteome</keyword>
<evidence type="ECO:0000256" key="3">
    <source>
        <dbReference type="ARBA" id="ARBA00022692"/>
    </source>
</evidence>
<feature type="compositionally biased region" description="Low complexity" evidence="9">
    <location>
        <begin position="1322"/>
        <end position="1333"/>
    </location>
</feature>
<feature type="region of interest" description="Disordered" evidence="9">
    <location>
        <begin position="526"/>
        <end position="568"/>
    </location>
</feature>
<dbReference type="GO" id="GO:0015271">
    <property type="term" value="F:outward rectifier potassium channel activity"/>
    <property type="evidence" value="ECO:0007669"/>
    <property type="project" value="TreeGrafter"/>
</dbReference>
<feature type="compositionally biased region" description="Basic and acidic residues" evidence="9">
    <location>
        <begin position="526"/>
        <end position="539"/>
    </location>
</feature>
<gene>
    <name evidence="12" type="ORF">CAUJ_LOCUS13875</name>
</gene>
<keyword evidence="6 10" id="KW-0472">Membrane</keyword>
<keyword evidence="2 8" id="KW-0813">Transport</keyword>
<feature type="transmembrane region" description="Helical" evidence="10">
    <location>
        <begin position="6"/>
        <end position="22"/>
    </location>
</feature>
<protein>
    <recommendedName>
        <fullName evidence="11">Potassium channel domain-containing protein</fullName>
    </recommendedName>
</protein>
<feature type="region of interest" description="Disordered" evidence="9">
    <location>
        <begin position="1924"/>
        <end position="1984"/>
    </location>
</feature>
<evidence type="ECO:0000256" key="6">
    <source>
        <dbReference type="ARBA" id="ARBA00023136"/>
    </source>
</evidence>
<comment type="similarity">
    <text evidence="8">Belongs to the two pore domain potassium channel (TC 1.A.1.8) family.</text>
</comment>
<evidence type="ECO:0000256" key="9">
    <source>
        <dbReference type="SAM" id="MobiDB-lite"/>
    </source>
</evidence>
<organism evidence="12 13">
    <name type="scientific">Caenorhabditis auriculariae</name>
    <dbReference type="NCBI Taxonomy" id="2777116"/>
    <lineage>
        <taxon>Eukaryota</taxon>
        <taxon>Metazoa</taxon>
        <taxon>Ecdysozoa</taxon>
        <taxon>Nematoda</taxon>
        <taxon>Chromadorea</taxon>
        <taxon>Rhabditida</taxon>
        <taxon>Rhabditina</taxon>
        <taxon>Rhabditomorpha</taxon>
        <taxon>Rhabditoidea</taxon>
        <taxon>Rhabditidae</taxon>
        <taxon>Peloderinae</taxon>
        <taxon>Caenorhabditis</taxon>
    </lineage>
</organism>
<feature type="region of interest" description="Disordered" evidence="9">
    <location>
        <begin position="1106"/>
        <end position="1172"/>
    </location>
</feature>
<dbReference type="GO" id="GO:0030322">
    <property type="term" value="P:stabilization of membrane potential"/>
    <property type="evidence" value="ECO:0007669"/>
    <property type="project" value="TreeGrafter"/>
</dbReference>
<feature type="domain" description="Potassium channel" evidence="11">
    <location>
        <begin position="353"/>
        <end position="423"/>
    </location>
</feature>
<feature type="compositionally biased region" description="Basic and acidic residues" evidence="9">
    <location>
        <begin position="798"/>
        <end position="824"/>
    </location>
</feature>
<feature type="transmembrane region" description="Helical" evidence="10">
    <location>
        <begin position="210"/>
        <end position="231"/>
    </location>
</feature>
<feature type="compositionally biased region" description="Polar residues" evidence="9">
    <location>
        <begin position="1309"/>
        <end position="1321"/>
    </location>
</feature>
<dbReference type="InterPro" id="IPR013099">
    <property type="entry name" value="K_chnl_dom"/>
</dbReference>
<sequence>MGIDHLAVSFGFLFSCLMSILVRSSTVSYRNRPSLHLVPQTSASTSRYSENAIEIEPADGDTRSLMDVDVEAGITSSRCHLMHNFEEERPVSLVASIKESAKSSTRRARHYLSYITSPLSKILSSMKLLILIAIYSVLGAYLFMYLEVPTDLKSKEDDLITWKVARENLILNLRAIYFDNREDREERWKDAILQFESAHNIEEPSVESAWTFWMSFLYAGTIYTTIGYGNIACKTLGGRIATMIYAFVGIPIMLVMLTSLNNFLLKWIRIISNFTSDLVLYIGVKSGFVTLQQGSKERLRYQIICRKLHRAGLIKSFSISALTPIDDKKSPNFEEPHEAEPPPDPPILSTLFITVGWIMLSAAVFCLFESWDYFTSFYFCFISLSTIGLGDVTPDNPQYMIATFGVVIVGLSMLTVCIDVVKEKLALMYMALLEKLLNDYMEAVSSGDPNATSEMMSGFQDKAKFLMPLISKEQGAKVMNKFKEDCTKKGIDPPPVLTNINPETGMPAFATAEKDEFRDYIEVADEKNERRSVTPEPVKRPVMITKTTLTDFEEPPPSPRKPSVSIGETQTVTPHEIVAMFSFSTQATPPNSQQAMQTDTAEFSDSGFQTDGSESSDEGIQTDVAESSDEGVQVRFLGSDISIQFDTPDVPEVPKETLSQAVQCTYVQKTAGIQPEVSSIYFADDIETDSLISEESEESEDFLDIEEEEEETPEVQLASLPEAVQRQEAIPLGKMPPIEITPESDAELQRTTSSGLPDDLPPDSEHLLSARNPLVKSVSVESQETVINVPARKKRKLTPAEKEKKREEREKRRADREARREARRMARGLRFMKNSGDQTNFEMAEAGSQYETSTSETAVQYEVFTAETSSQYDRIETRGMRSQTKLSGASKAQLGDAQEKRRRRHLRRRPTESVETGESGPDTDFERQESISEEVSLNLSVVSKAVDEQGRPVRLSKTAEELSEPEISDDELESFAVESSAQTDVKKFQDQWQEATPSTLNLLADCLTQTSISTFRKPEVTQKEGVDVEKPTENLEKAADEKISFMKESGAQTINTSFYEAKIPSQSTEDDPQATSSSVDENLLFLVDGTTQTNVEYKTTKIETEGLGSTSTNVQVGSAGRETDTQTDTQERVMRGTQTAKDAKDSENQTEEKRGKEVEIQTTGVRKWEKPSQTEDLKEISIREVQTEDLRDHLLDAEVQALSEVVEAGVDATSSSRSTQIQSEVSMFVVDEMDRTRMEVVHDVRFNVDSSTQYDAAAIASSCTQSELLEVESAMVQVTPSTTTSHTQYTNDGNTVEQLSQTEIVSVRSRASQGVSATQPTSDAASSSVSEMKSSDAQAEAELAHMAVQQEEIEFMESGVDPMPNFLVSQGTQNEQVELVDRSGSPILIKFHEVGVGIEVTTSDAAVQKVVQLREMSVGGQVFIQTSDAAIQEKAILRDFGVTAKVKPDSSEVAVQGKVDTANVATQEMIDLRDIGVAVEIKPPMSDAAVQGRIETSNTAVDAEVVVPRSSTAVQGISDLRDIGVTAEIKPPSSEVSIQHNVELREMSAQIFILTSDAAIQEKADLRDFGVTAEVKPESFEVAIQETAEVRDMSVTAEIKLPNSEVAIQERADQRDISVTAEMKPLSSDVAIQENVDLRSIGTLAEVKPSSSDFALQKEVESTNKAVNTQQANPTSSTAVDADQPLQTVNSAVQPNIELNDMASDAEVISMRDSSVQWEKNTQDIGLSPVLFVTEAVDAALSPIPTETVDSAVDPEYLGVEVAVQESIDSVTTASDAFNVDSVESATQAECPEMRDTASDAVVVETSDFSCGVAYSVTHTAVPTEDDEEDRREDDLGVQLWSDFDYIGELGLNEPDIETADFSVQIRPQMADFETQTVKLKKTSEGLELVETADSEVQVELENDEDQQDLRKKKERTLDVPVQIDVKMQAQPSTTESTSQTVKKEKKKPETTDQDVQVNTTSAVDQTDSSMQAEPSTAEGASQTVKLKKKKIEVMKADCDVQAGAEQTDHNVQARPETTNMTVQAVPEVCDESVGFEREDHDDWLQVSSAPHDFCTAPKGTLLAVYVQELDHERRLRMLDIGIQTGVLARVQHLYTRRPEDSDEAGPTSPAPVMLRKSSESSEFLTSSRSHNRSDESLARTGSVMSMAESVDERGSPFASKNPSRQSSLKKKISREVERSTERSQAMTDLRARFERGSVTPTESRENLRKTPKVERQNSSD</sequence>
<dbReference type="EMBL" id="CAJGYM010000111">
    <property type="protein sequence ID" value="CAD6197968.1"/>
    <property type="molecule type" value="Genomic_DNA"/>
</dbReference>
<dbReference type="Pfam" id="PF07885">
    <property type="entry name" value="Ion_trans_2"/>
    <property type="match status" value="2"/>
</dbReference>
<feature type="region of interest" description="Disordered" evidence="9">
    <location>
        <begin position="2098"/>
        <end position="2221"/>
    </location>
</feature>
<feature type="region of interest" description="Disordered" evidence="9">
    <location>
        <begin position="744"/>
        <end position="840"/>
    </location>
</feature>
<feature type="compositionally biased region" description="Basic and acidic residues" evidence="9">
    <location>
        <begin position="1121"/>
        <end position="1134"/>
    </location>
</feature>
<feature type="region of interest" description="Disordered" evidence="9">
    <location>
        <begin position="586"/>
        <end position="631"/>
    </location>
</feature>
<dbReference type="GO" id="GO:0022841">
    <property type="term" value="F:potassium ion leak channel activity"/>
    <property type="evidence" value="ECO:0007669"/>
    <property type="project" value="TreeGrafter"/>
</dbReference>
<evidence type="ECO:0000256" key="4">
    <source>
        <dbReference type="ARBA" id="ARBA00022989"/>
    </source>
</evidence>
<feature type="transmembrane region" description="Helical" evidence="10">
    <location>
        <begin position="128"/>
        <end position="146"/>
    </location>
</feature>
<feature type="compositionally biased region" description="Polar residues" evidence="9">
    <location>
        <begin position="586"/>
        <end position="613"/>
    </location>
</feature>
<evidence type="ECO:0000256" key="1">
    <source>
        <dbReference type="ARBA" id="ARBA00004141"/>
    </source>
</evidence>
<feature type="region of interest" description="Disordered" evidence="9">
    <location>
        <begin position="949"/>
        <end position="973"/>
    </location>
</feature>
<dbReference type="Gene3D" id="1.10.287.70">
    <property type="match status" value="1"/>
</dbReference>
<evidence type="ECO:0000256" key="10">
    <source>
        <dbReference type="SAM" id="Phobius"/>
    </source>
</evidence>
<feature type="transmembrane region" description="Helical" evidence="10">
    <location>
        <begin position="347"/>
        <end position="368"/>
    </location>
</feature>
<dbReference type="PRINTS" id="PR01333">
    <property type="entry name" value="2POREKCHANEL"/>
</dbReference>
<name>A0A8S1HNB3_9PELO</name>
<feature type="transmembrane region" description="Helical" evidence="10">
    <location>
        <begin position="243"/>
        <end position="264"/>
    </location>
</feature>
<dbReference type="InterPro" id="IPR003280">
    <property type="entry name" value="2pore_dom_K_chnl"/>
</dbReference>
<feature type="compositionally biased region" description="Polar residues" evidence="9">
    <location>
        <begin position="1107"/>
        <end position="1116"/>
    </location>
</feature>
<feature type="domain" description="Potassium channel" evidence="11">
    <location>
        <begin position="207"/>
        <end position="265"/>
    </location>
</feature>